<dbReference type="OrthoDB" id="9780502at2"/>
<evidence type="ECO:0000256" key="2">
    <source>
        <dbReference type="ARBA" id="ARBA00009712"/>
    </source>
</evidence>
<evidence type="ECO:0000256" key="1">
    <source>
        <dbReference type="ARBA" id="ARBA00001954"/>
    </source>
</evidence>
<dbReference type="InterPro" id="IPR019774">
    <property type="entry name" value="Aromatic-AA_hydroxylase_C"/>
</dbReference>
<dbReference type="NCBIfam" id="NF008877">
    <property type="entry name" value="PRK11913.1-2"/>
    <property type="match status" value="1"/>
</dbReference>
<gene>
    <name evidence="9" type="ORF">DN068_17170</name>
</gene>
<evidence type="ECO:0000313" key="10">
    <source>
        <dbReference type="Proteomes" id="UP000248745"/>
    </source>
</evidence>
<comment type="cofactor">
    <cofactor evidence="1 7">
        <name>Fe(2+)</name>
        <dbReference type="ChEBI" id="CHEBI:29033"/>
    </cofactor>
</comment>
<feature type="binding site" evidence="7">
    <location>
        <position position="116"/>
    </location>
    <ligand>
        <name>Fe cation</name>
        <dbReference type="ChEBI" id="CHEBI:24875"/>
    </ligand>
</feature>
<evidence type="ECO:0000256" key="6">
    <source>
        <dbReference type="ARBA" id="ARBA00023033"/>
    </source>
</evidence>
<dbReference type="AlphaFoldDB" id="A0A2W2BDX9"/>
<evidence type="ECO:0000256" key="7">
    <source>
        <dbReference type="PIRSR" id="PIRSR601273-2"/>
    </source>
</evidence>
<sequence>MQRHKPLAQLYSAYTTEDFQVWQLLFKRQMNLLRPQASKLYLKALEDIGFNGDEIPHFEKMNKRLESFTGWKVVVAPELVPQREFFQLLSQKIFPATCWLRTMAELDYIEEPDMFHDVFGHVPLLTNEAYADFMEGFGKLAMKWIDVPEIIALLGRVYWFTIEFGLLHEKNMPKIFGAGIISSPGETANSLSDASVKLSFDITQMLSTDYRTDILQPVYFTIKSFEQLCAALPEIEKSLAALTYAEKYCY</sequence>
<evidence type="ECO:0000256" key="4">
    <source>
        <dbReference type="ARBA" id="ARBA00023002"/>
    </source>
</evidence>
<keyword evidence="3 7" id="KW-0479">Metal-binding</keyword>
<organism evidence="9 10">
    <name type="scientific">Taibaiella soli</name>
    <dbReference type="NCBI Taxonomy" id="1649169"/>
    <lineage>
        <taxon>Bacteria</taxon>
        <taxon>Pseudomonadati</taxon>
        <taxon>Bacteroidota</taxon>
        <taxon>Chitinophagia</taxon>
        <taxon>Chitinophagales</taxon>
        <taxon>Chitinophagaceae</taxon>
        <taxon>Taibaiella</taxon>
    </lineage>
</organism>
<name>A0A2W2BDX9_9BACT</name>
<evidence type="ECO:0000256" key="5">
    <source>
        <dbReference type="ARBA" id="ARBA00023004"/>
    </source>
</evidence>
<dbReference type="PRINTS" id="PR00372">
    <property type="entry name" value="FYWHYDRXLASE"/>
</dbReference>
<accession>A0A2W2BDX9</accession>
<keyword evidence="4" id="KW-0560">Oxidoreductase</keyword>
<dbReference type="RefSeq" id="WP_111000167.1">
    <property type="nucleotide sequence ID" value="NZ_QKTW01000022.1"/>
</dbReference>
<keyword evidence="6 9" id="KW-0503">Monooxygenase</keyword>
<dbReference type="InterPro" id="IPR036329">
    <property type="entry name" value="Aro-AA_hydroxylase_C_sf"/>
</dbReference>
<dbReference type="GO" id="GO:0005506">
    <property type="term" value="F:iron ion binding"/>
    <property type="evidence" value="ECO:0007669"/>
    <property type="project" value="InterPro"/>
</dbReference>
<keyword evidence="10" id="KW-1185">Reference proteome</keyword>
<reference evidence="9 10" key="1">
    <citation type="submission" date="2018-06" db="EMBL/GenBank/DDBJ databases">
        <title>Mucibacter soli gen. nov., sp. nov., a new member of the family Chitinophagaceae producing mucin.</title>
        <authorList>
            <person name="Kim M.-K."/>
            <person name="Park S."/>
            <person name="Kim T.-S."/>
            <person name="Joung Y."/>
            <person name="Han J.-H."/>
            <person name="Kim S.B."/>
        </authorList>
    </citation>
    <scope>NUCLEOTIDE SEQUENCE [LARGE SCALE GENOMIC DNA]</scope>
    <source>
        <strain evidence="9 10">R1-15</strain>
    </source>
</reference>
<comment type="caution">
    <text evidence="9">The sequence shown here is derived from an EMBL/GenBank/DDBJ whole genome shotgun (WGS) entry which is preliminary data.</text>
</comment>
<protein>
    <submittedName>
        <fullName evidence="9">Phenylalanine 4-monooxygenase</fullName>
    </submittedName>
</protein>
<proteinExistence type="inferred from homology"/>
<dbReference type="InterPro" id="IPR001273">
    <property type="entry name" value="ArAA_hydroxylase"/>
</dbReference>
<dbReference type="SUPFAM" id="SSF56534">
    <property type="entry name" value="Aromatic aminoacid monoxygenases, catalytic and oligomerization domains"/>
    <property type="match status" value="1"/>
</dbReference>
<dbReference type="EMBL" id="QKTW01000022">
    <property type="protein sequence ID" value="PZF71796.1"/>
    <property type="molecule type" value="Genomic_DNA"/>
</dbReference>
<dbReference type="PROSITE" id="PS00367">
    <property type="entry name" value="BH4_AAA_HYDROXYL_1"/>
    <property type="match status" value="1"/>
</dbReference>
<evidence type="ECO:0000313" key="9">
    <source>
        <dbReference type="EMBL" id="PZF71796.1"/>
    </source>
</evidence>
<dbReference type="PANTHER" id="PTHR11473:SF24">
    <property type="entry name" value="PHENYLALANINE-4-HYDROXYLASE"/>
    <property type="match status" value="1"/>
</dbReference>
<feature type="domain" description="Biopterin-dependent aromatic amino acid hydroxylase family profile" evidence="8">
    <location>
        <begin position="1"/>
        <end position="250"/>
    </location>
</feature>
<dbReference type="Gene3D" id="1.10.800.10">
    <property type="entry name" value="Aromatic amino acid hydroxylase"/>
    <property type="match status" value="1"/>
</dbReference>
<keyword evidence="5 7" id="KW-0408">Iron</keyword>
<dbReference type="Pfam" id="PF00351">
    <property type="entry name" value="Biopterin_H"/>
    <property type="match status" value="1"/>
</dbReference>
<evidence type="ECO:0000256" key="3">
    <source>
        <dbReference type="ARBA" id="ARBA00022723"/>
    </source>
</evidence>
<dbReference type="PANTHER" id="PTHR11473">
    <property type="entry name" value="AROMATIC AMINO ACID HYDROXYLASE"/>
    <property type="match status" value="1"/>
</dbReference>
<feature type="binding site" evidence="7">
    <location>
        <position position="121"/>
    </location>
    <ligand>
        <name>Fe cation</name>
        <dbReference type="ChEBI" id="CHEBI:24875"/>
    </ligand>
</feature>
<dbReference type="InterPro" id="IPR036951">
    <property type="entry name" value="ArAA_hydroxylase_sf"/>
</dbReference>
<feature type="binding site" evidence="7">
    <location>
        <position position="163"/>
    </location>
    <ligand>
        <name>Fe cation</name>
        <dbReference type="ChEBI" id="CHEBI:24875"/>
    </ligand>
</feature>
<evidence type="ECO:0000259" key="8">
    <source>
        <dbReference type="PROSITE" id="PS51410"/>
    </source>
</evidence>
<dbReference type="Proteomes" id="UP000248745">
    <property type="component" value="Unassembled WGS sequence"/>
</dbReference>
<dbReference type="PROSITE" id="PS51410">
    <property type="entry name" value="BH4_AAA_HYDROXYL_2"/>
    <property type="match status" value="1"/>
</dbReference>
<dbReference type="InterPro" id="IPR018301">
    <property type="entry name" value="ArAA_hydroxylase_Fe/CU_BS"/>
</dbReference>
<comment type="similarity">
    <text evidence="2">Belongs to the biopterin-dependent aromatic amino acid hydroxylase family.</text>
</comment>
<dbReference type="GO" id="GO:0004505">
    <property type="term" value="F:phenylalanine 4-monooxygenase activity"/>
    <property type="evidence" value="ECO:0007669"/>
    <property type="project" value="UniProtKB-ARBA"/>
</dbReference>